<comment type="caution">
    <text evidence="1">The sequence shown here is derived from an EMBL/GenBank/DDBJ whole genome shotgun (WGS) entry which is preliminary data.</text>
</comment>
<reference evidence="1" key="1">
    <citation type="submission" date="2022-10" db="EMBL/GenBank/DDBJ databases">
        <title>The WGS of Solirubrobacter ginsenosidimutans DSM 21036.</title>
        <authorList>
            <person name="Jiang Z."/>
        </authorList>
    </citation>
    <scope>NUCLEOTIDE SEQUENCE</scope>
    <source>
        <strain evidence="1">DSM 21036</strain>
    </source>
</reference>
<dbReference type="EMBL" id="JAPDOD010000068">
    <property type="protein sequence ID" value="MDA0166533.1"/>
    <property type="molecule type" value="Genomic_DNA"/>
</dbReference>
<proteinExistence type="predicted"/>
<dbReference type="Proteomes" id="UP001149140">
    <property type="component" value="Unassembled WGS sequence"/>
</dbReference>
<protein>
    <submittedName>
        <fullName evidence="1">Uncharacterized protein</fullName>
    </submittedName>
</protein>
<dbReference type="RefSeq" id="WP_270045791.1">
    <property type="nucleotide sequence ID" value="NZ_JAPDOD010000068.1"/>
</dbReference>
<evidence type="ECO:0000313" key="1">
    <source>
        <dbReference type="EMBL" id="MDA0166533.1"/>
    </source>
</evidence>
<dbReference type="AlphaFoldDB" id="A0A9X3N3Q7"/>
<organism evidence="1 2">
    <name type="scientific">Solirubrobacter ginsenosidimutans</name>
    <dbReference type="NCBI Taxonomy" id="490573"/>
    <lineage>
        <taxon>Bacteria</taxon>
        <taxon>Bacillati</taxon>
        <taxon>Actinomycetota</taxon>
        <taxon>Thermoleophilia</taxon>
        <taxon>Solirubrobacterales</taxon>
        <taxon>Solirubrobacteraceae</taxon>
        <taxon>Solirubrobacter</taxon>
    </lineage>
</organism>
<sequence>METVTCIYRAPIAVGHRVEVRWFEASSAGIFGTKLDEQPHQPLVKDLETGIEYMGDWLFKHTGAKRAKRALAIDEHIKKELEVVRTLVGTVSRCRVVTVAWSEYDIQTHLDVEPD</sequence>
<evidence type="ECO:0000313" key="2">
    <source>
        <dbReference type="Proteomes" id="UP001149140"/>
    </source>
</evidence>
<name>A0A9X3N3Q7_9ACTN</name>
<gene>
    <name evidence="1" type="ORF">OM076_40090</name>
</gene>
<accession>A0A9X3N3Q7</accession>
<keyword evidence="2" id="KW-1185">Reference proteome</keyword>